<organism evidence="1 2">
    <name type="scientific">Streptosporangium nondiastaticum</name>
    <dbReference type="NCBI Taxonomy" id="35764"/>
    <lineage>
        <taxon>Bacteria</taxon>
        <taxon>Bacillati</taxon>
        <taxon>Actinomycetota</taxon>
        <taxon>Actinomycetes</taxon>
        <taxon>Streptosporangiales</taxon>
        <taxon>Streptosporangiaceae</taxon>
        <taxon>Streptosporangium</taxon>
    </lineage>
</organism>
<accession>A0A9X7JHQ3</accession>
<evidence type="ECO:0000313" key="1">
    <source>
        <dbReference type="EMBL" id="PSJ23893.1"/>
    </source>
</evidence>
<dbReference type="EMBL" id="PXWG01000377">
    <property type="protein sequence ID" value="PSJ23893.1"/>
    <property type="molecule type" value="Genomic_DNA"/>
</dbReference>
<reference evidence="1 2" key="1">
    <citation type="submission" date="2018-03" db="EMBL/GenBank/DDBJ databases">
        <title>Chitinolytic properties of Streptosporangium nondiastaticum TBG75A20.</title>
        <authorList>
            <person name="Gayathri V."/>
            <person name="Shiburaj S."/>
        </authorList>
    </citation>
    <scope>NUCLEOTIDE SEQUENCE [LARGE SCALE GENOMIC DNA]</scope>
    <source>
        <strain evidence="1 2">TBG75A20</strain>
    </source>
</reference>
<dbReference type="RefSeq" id="WP_106682298.1">
    <property type="nucleotide sequence ID" value="NZ_PXWG01000377.1"/>
</dbReference>
<dbReference type="Proteomes" id="UP000242427">
    <property type="component" value="Unassembled WGS sequence"/>
</dbReference>
<keyword evidence="2" id="KW-1185">Reference proteome</keyword>
<protein>
    <submittedName>
        <fullName evidence="1">Uncharacterized protein</fullName>
    </submittedName>
</protein>
<comment type="caution">
    <text evidence="1">The sequence shown here is derived from an EMBL/GenBank/DDBJ whole genome shotgun (WGS) entry which is preliminary data.</text>
</comment>
<proteinExistence type="predicted"/>
<dbReference type="AlphaFoldDB" id="A0A9X7JHQ3"/>
<dbReference type="SUPFAM" id="SSF57938">
    <property type="entry name" value="DnaJ/Hsp40 cysteine-rich domain"/>
    <property type="match status" value="1"/>
</dbReference>
<name>A0A9X7JHQ3_9ACTN</name>
<dbReference type="InterPro" id="IPR036410">
    <property type="entry name" value="HSP_DnaJ_Cys-rich_dom_sf"/>
</dbReference>
<evidence type="ECO:0000313" key="2">
    <source>
        <dbReference type="Proteomes" id="UP000242427"/>
    </source>
</evidence>
<gene>
    <name evidence="1" type="ORF">B7P34_36325</name>
</gene>
<sequence>MTNNLIDGWLVTPGQCLSCGGRGGWWSGEFRETCTRCGGDGWDPMRDEPWFAEFVLPLQVSSGSESF</sequence>